<evidence type="ECO:0000313" key="12">
    <source>
        <dbReference type="EMBL" id="CAD2212995.1"/>
    </source>
</evidence>
<name>A0A7G2C0E3_9TRYP</name>
<feature type="region of interest" description="Disordered" evidence="10">
    <location>
        <begin position="1"/>
        <end position="20"/>
    </location>
</feature>
<dbReference type="GO" id="GO:0032299">
    <property type="term" value="C:ribonuclease H2 complex"/>
    <property type="evidence" value="ECO:0007669"/>
    <property type="project" value="TreeGrafter"/>
</dbReference>
<dbReference type="OrthoDB" id="7462577at2759"/>
<dbReference type="GO" id="GO:0005737">
    <property type="term" value="C:cytoplasm"/>
    <property type="evidence" value="ECO:0007669"/>
    <property type="project" value="UniProtKB-SubCell"/>
</dbReference>
<dbReference type="AlphaFoldDB" id="A0A7G2C0E3"/>
<keyword evidence="4" id="KW-0963">Cytoplasm</keyword>
<keyword evidence="5 9" id="KW-0540">Nuclease</keyword>
<evidence type="ECO:0000313" key="13">
    <source>
        <dbReference type="Proteomes" id="UP000515908"/>
    </source>
</evidence>
<comment type="similarity">
    <text evidence="9">Belongs to the RNase HII family.</text>
</comment>
<proteinExistence type="inferred from homology"/>
<dbReference type="EMBL" id="LR877145">
    <property type="protein sequence ID" value="CAD2212995.1"/>
    <property type="molecule type" value="Genomic_DNA"/>
</dbReference>
<comment type="catalytic activity">
    <reaction evidence="1 9">
        <text>Endonucleolytic cleavage to 5'-phosphomonoester.</text>
        <dbReference type="EC" id="3.1.26.4"/>
    </reaction>
</comment>
<dbReference type="VEuPathDB" id="TriTrypDB:ADEAN_000043100"/>
<dbReference type="SUPFAM" id="SSF53098">
    <property type="entry name" value="Ribonuclease H-like"/>
    <property type="match status" value="1"/>
</dbReference>
<dbReference type="InterPro" id="IPR024567">
    <property type="entry name" value="RNase_HII/HIII_dom"/>
</dbReference>
<dbReference type="GO" id="GO:0006298">
    <property type="term" value="P:mismatch repair"/>
    <property type="evidence" value="ECO:0007669"/>
    <property type="project" value="TreeGrafter"/>
</dbReference>
<gene>
    <name evidence="12" type="ORF">ADEAN_000043100</name>
</gene>
<evidence type="ECO:0000256" key="6">
    <source>
        <dbReference type="ARBA" id="ARBA00022723"/>
    </source>
</evidence>
<protein>
    <recommendedName>
        <fullName evidence="9">Ribonuclease</fullName>
        <ecNumber evidence="9">3.1.26.4</ecNumber>
    </recommendedName>
</protein>
<evidence type="ECO:0000256" key="5">
    <source>
        <dbReference type="ARBA" id="ARBA00022722"/>
    </source>
</evidence>
<keyword evidence="8 9" id="KW-0378">Hydrolase</keyword>
<keyword evidence="7 9" id="KW-0255">Endonuclease</keyword>
<dbReference type="Proteomes" id="UP000515908">
    <property type="component" value="Chromosome 01"/>
</dbReference>
<dbReference type="Gene3D" id="3.30.420.10">
    <property type="entry name" value="Ribonuclease H-like superfamily/Ribonuclease H"/>
    <property type="match status" value="1"/>
</dbReference>
<accession>A0A7G2C0E3</accession>
<dbReference type="PANTHER" id="PTHR10954:SF23">
    <property type="entry name" value="RIBONUCLEASE"/>
    <property type="match status" value="1"/>
</dbReference>
<dbReference type="GO" id="GO:0004523">
    <property type="term" value="F:RNA-DNA hybrid ribonuclease activity"/>
    <property type="evidence" value="ECO:0007669"/>
    <property type="project" value="UniProtKB-EC"/>
</dbReference>
<dbReference type="GO" id="GO:0043137">
    <property type="term" value="P:DNA replication, removal of RNA primer"/>
    <property type="evidence" value="ECO:0007669"/>
    <property type="project" value="TreeGrafter"/>
</dbReference>
<dbReference type="InterPro" id="IPR001352">
    <property type="entry name" value="RNase_HII/HIII"/>
</dbReference>
<evidence type="ECO:0000256" key="10">
    <source>
        <dbReference type="SAM" id="MobiDB-lite"/>
    </source>
</evidence>
<evidence type="ECO:0000256" key="7">
    <source>
        <dbReference type="ARBA" id="ARBA00022759"/>
    </source>
</evidence>
<organism evidence="12 13">
    <name type="scientific">Angomonas deanei</name>
    <dbReference type="NCBI Taxonomy" id="59799"/>
    <lineage>
        <taxon>Eukaryota</taxon>
        <taxon>Discoba</taxon>
        <taxon>Euglenozoa</taxon>
        <taxon>Kinetoplastea</taxon>
        <taxon>Metakinetoplastina</taxon>
        <taxon>Trypanosomatida</taxon>
        <taxon>Trypanosomatidae</taxon>
        <taxon>Strigomonadinae</taxon>
        <taxon>Angomonas</taxon>
    </lineage>
</organism>
<dbReference type="InterPro" id="IPR036397">
    <property type="entry name" value="RNaseH_sf"/>
</dbReference>
<reference evidence="12 13" key="1">
    <citation type="submission" date="2020-08" db="EMBL/GenBank/DDBJ databases">
        <authorList>
            <person name="Newling K."/>
            <person name="Davey J."/>
            <person name="Forrester S."/>
        </authorList>
    </citation>
    <scope>NUCLEOTIDE SEQUENCE [LARGE SCALE GENOMIC DNA]</scope>
    <source>
        <strain evidence="13">Crithidia deanei Carvalho (ATCC PRA-265)</strain>
    </source>
</reference>
<evidence type="ECO:0000259" key="11">
    <source>
        <dbReference type="Pfam" id="PF01351"/>
    </source>
</evidence>
<keyword evidence="6" id="KW-0479">Metal-binding</keyword>
<comment type="subcellular location">
    <subcellularLocation>
        <location evidence="3">Cytoplasm</location>
    </subcellularLocation>
</comment>
<evidence type="ECO:0000256" key="9">
    <source>
        <dbReference type="RuleBase" id="RU003515"/>
    </source>
</evidence>
<dbReference type="InterPro" id="IPR012337">
    <property type="entry name" value="RNaseH-like_sf"/>
</dbReference>
<evidence type="ECO:0000256" key="2">
    <source>
        <dbReference type="ARBA" id="ARBA00004065"/>
    </source>
</evidence>
<dbReference type="GO" id="GO:0003723">
    <property type="term" value="F:RNA binding"/>
    <property type="evidence" value="ECO:0007669"/>
    <property type="project" value="InterPro"/>
</dbReference>
<dbReference type="GO" id="GO:0046872">
    <property type="term" value="F:metal ion binding"/>
    <property type="evidence" value="ECO:0007669"/>
    <property type="project" value="UniProtKB-KW"/>
</dbReference>
<dbReference type="PANTHER" id="PTHR10954">
    <property type="entry name" value="RIBONUCLEASE H2 SUBUNIT A"/>
    <property type="match status" value="1"/>
</dbReference>
<evidence type="ECO:0000256" key="1">
    <source>
        <dbReference type="ARBA" id="ARBA00000077"/>
    </source>
</evidence>
<evidence type="ECO:0000256" key="4">
    <source>
        <dbReference type="ARBA" id="ARBA00022490"/>
    </source>
</evidence>
<dbReference type="EC" id="3.1.26.4" evidence="9"/>
<evidence type="ECO:0000256" key="8">
    <source>
        <dbReference type="ARBA" id="ARBA00022801"/>
    </source>
</evidence>
<keyword evidence="13" id="KW-1185">Reference proteome</keyword>
<sequence>MTPNPPSSSKTRRRSDGVVEPSTALVLDSKQMNAKQRDETFDYFCNAVLGVDRQTFLEQTLFHTDELPPVSKKPTKPIMEKGSLYFRKERTATVVVEHWDKSQPCMLGLSTVLVPPAVIDTVNISNASLEGMAQVVGQLAEAMNTRIKSKKGLFAGAEPLTRENTVVLVDGKCLPWCFLPSKEREKILVDANKEKETKRRHVCRQRIGNDYATSEFAQFPCYAIVKGDSLYYSIAASSVCSKVIRDTFVEEVLDKQFPLYRFAEHKGYCTELHNSTLKKYGIVKEVHRLSYDPVRQLLNE</sequence>
<evidence type="ECO:0000256" key="3">
    <source>
        <dbReference type="ARBA" id="ARBA00004496"/>
    </source>
</evidence>
<feature type="domain" description="RNase H type-2" evidence="11">
    <location>
        <begin position="185"/>
        <end position="291"/>
    </location>
</feature>
<dbReference type="Pfam" id="PF01351">
    <property type="entry name" value="RNase_HII"/>
    <property type="match status" value="1"/>
</dbReference>
<comment type="function">
    <text evidence="2 9">Endonuclease that specifically degrades the RNA of RNA-DNA hybrids.</text>
</comment>